<dbReference type="NCBIfam" id="TIGR00718">
    <property type="entry name" value="sda_alpha"/>
    <property type="match status" value="1"/>
</dbReference>
<evidence type="ECO:0000256" key="4">
    <source>
        <dbReference type="ARBA" id="ARBA00022485"/>
    </source>
</evidence>
<keyword evidence="7" id="KW-0411">Iron-sulfur</keyword>
<dbReference type="EMBL" id="CP104013">
    <property type="protein sequence ID" value="UYP45395.1"/>
    <property type="molecule type" value="Genomic_DNA"/>
</dbReference>
<evidence type="ECO:0000313" key="10">
    <source>
        <dbReference type="EMBL" id="UYP45395.1"/>
    </source>
</evidence>
<evidence type="ECO:0000256" key="5">
    <source>
        <dbReference type="ARBA" id="ARBA00022723"/>
    </source>
</evidence>
<dbReference type="PANTHER" id="PTHR30182:SF1">
    <property type="entry name" value="L-SERINE DEHYDRATASE 1"/>
    <property type="match status" value="1"/>
</dbReference>
<dbReference type="SUPFAM" id="SSF103378">
    <property type="entry name" value="2-methylcitrate dehydratase PrpD"/>
    <property type="match status" value="1"/>
</dbReference>
<keyword evidence="6" id="KW-0408">Iron</keyword>
<evidence type="ECO:0000256" key="6">
    <source>
        <dbReference type="ARBA" id="ARBA00023004"/>
    </source>
</evidence>
<evidence type="ECO:0000256" key="3">
    <source>
        <dbReference type="ARBA" id="ARBA00022432"/>
    </source>
</evidence>
<keyword evidence="5" id="KW-0479">Metal-binding</keyword>
<keyword evidence="3" id="KW-0312">Gluconeogenesis</keyword>
<dbReference type="InterPro" id="IPR005130">
    <property type="entry name" value="Ser_deHydtase-like_asu"/>
</dbReference>
<dbReference type="Proteomes" id="UP001208689">
    <property type="component" value="Chromosome"/>
</dbReference>
<keyword evidence="4" id="KW-0004">4Fe-4S</keyword>
<evidence type="ECO:0000259" key="9">
    <source>
        <dbReference type="Pfam" id="PF03313"/>
    </source>
</evidence>
<comment type="cofactor">
    <cofactor evidence="1">
        <name>[4Fe-4S] cluster</name>
        <dbReference type="ChEBI" id="CHEBI:49883"/>
    </cofactor>
</comment>
<dbReference type="PANTHER" id="PTHR30182">
    <property type="entry name" value="L-SERINE DEHYDRATASE"/>
    <property type="match status" value="1"/>
</dbReference>
<feature type="domain" description="Serine dehydratase-like alpha subunit" evidence="9">
    <location>
        <begin position="15"/>
        <end position="271"/>
    </location>
</feature>
<evidence type="ECO:0000313" key="11">
    <source>
        <dbReference type="Proteomes" id="UP001208689"/>
    </source>
</evidence>
<name>A0ABY6HPQ7_9ARCH</name>
<organism evidence="10 11">
    <name type="scientific">Candidatus Lokiarchaeum ossiferum</name>
    <dbReference type="NCBI Taxonomy" id="2951803"/>
    <lineage>
        <taxon>Archaea</taxon>
        <taxon>Promethearchaeati</taxon>
        <taxon>Promethearchaeota</taxon>
        <taxon>Promethearchaeia</taxon>
        <taxon>Promethearchaeales</taxon>
        <taxon>Promethearchaeaceae</taxon>
        <taxon>Candidatus Lokiarchaeum</taxon>
    </lineage>
</organism>
<accession>A0ABY6HPQ7</accession>
<gene>
    <name evidence="10" type="ORF">NEF87_001680</name>
</gene>
<reference evidence="10" key="1">
    <citation type="submission" date="2022-09" db="EMBL/GenBank/DDBJ databases">
        <title>Actin cytoskeleton and complex cell architecture in an #Asgard archaeon.</title>
        <authorList>
            <person name="Ponce Toledo R.I."/>
            <person name="Schleper C."/>
            <person name="Rodrigues Oliveira T."/>
            <person name="Wollweber F."/>
            <person name="Xu J."/>
            <person name="Rittmann S."/>
            <person name="Klingl A."/>
            <person name="Pilhofer M."/>
        </authorList>
    </citation>
    <scope>NUCLEOTIDE SEQUENCE</scope>
    <source>
        <strain evidence="10">B-35</strain>
    </source>
</reference>
<evidence type="ECO:0000256" key="1">
    <source>
        <dbReference type="ARBA" id="ARBA00001966"/>
    </source>
</evidence>
<evidence type="ECO:0000256" key="8">
    <source>
        <dbReference type="ARBA" id="ARBA00023239"/>
    </source>
</evidence>
<keyword evidence="11" id="KW-1185">Reference proteome</keyword>
<dbReference type="Pfam" id="PF03313">
    <property type="entry name" value="SDH_alpha"/>
    <property type="match status" value="1"/>
</dbReference>
<proteinExistence type="predicted"/>
<dbReference type="InterPro" id="IPR004642">
    <property type="entry name" value="Ser_deHydtase_asu"/>
</dbReference>
<sequence>MFEDMADLISIVKKENLPMHEIILNEESLTTGRSHKEILDRAQHSLDIMLQSLEKGNTLDIDLPIKEVIEQSQHMMGAPIFIGKDLKEAIYWAMSIMEYSNGMGVICACPTAGSSGIFPAVIFKAQQMLDKSNEDVLNAFLVGATVGAIIGNLASLSGSEAGCQAEVGVASAMAGSAIAYMAGGSPDQIGQVVALTLKNLLGLVCDPVAGLVISPCIKRNAIGVMNAFLAAEMALSGVTSIIPADEVIEAMMKVGRKLPEDLRETGNGGLAASPTGKRIQRQIFGSKDDKNY</sequence>
<protein>
    <recommendedName>
        <fullName evidence="9">Serine dehydratase-like alpha subunit domain-containing protein</fullName>
    </recommendedName>
</protein>
<keyword evidence="8" id="KW-0456">Lyase</keyword>
<dbReference type="InterPro" id="IPR036148">
    <property type="entry name" value="MmgE/PrpD_sf"/>
</dbReference>
<evidence type="ECO:0000256" key="2">
    <source>
        <dbReference type="ARBA" id="ARBA00004742"/>
    </source>
</evidence>
<comment type="pathway">
    <text evidence="2">Carbohydrate biosynthesis; gluconeogenesis.</text>
</comment>
<evidence type="ECO:0000256" key="7">
    <source>
        <dbReference type="ARBA" id="ARBA00023014"/>
    </source>
</evidence>
<dbReference type="InterPro" id="IPR051318">
    <property type="entry name" value="Fe-S_L-Ser"/>
</dbReference>